<dbReference type="InterPro" id="IPR013096">
    <property type="entry name" value="Cupin_2"/>
</dbReference>
<dbReference type="PROSITE" id="PS50943">
    <property type="entry name" value="HTH_CROC1"/>
    <property type="match status" value="1"/>
</dbReference>
<dbReference type="SUPFAM" id="SSF47413">
    <property type="entry name" value="lambda repressor-like DNA-binding domains"/>
    <property type="match status" value="1"/>
</dbReference>
<dbReference type="SMART" id="SM00530">
    <property type="entry name" value="HTH_XRE"/>
    <property type="match status" value="1"/>
</dbReference>
<protein>
    <submittedName>
        <fullName evidence="3">Putative Xre family DNA-binding protein</fullName>
    </submittedName>
</protein>
<dbReference type="CDD" id="cd00093">
    <property type="entry name" value="HTH_XRE"/>
    <property type="match status" value="1"/>
</dbReference>
<dbReference type="GO" id="GO:0005829">
    <property type="term" value="C:cytosol"/>
    <property type="evidence" value="ECO:0007669"/>
    <property type="project" value="TreeGrafter"/>
</dbReference>
<dbReference type="InterPro" id="IPR011051">
    <property type="entry name" value="RmlC_Cupin_sf"/>
</dbReference>
<evidence type="ECO:0000259" key="2">
    <source>
        <dbReference type="PROSITE" id="PS50943"/>
    </source>
</evidence>
<gene>
    <name evidence="3" type="ORF">YM304_31960</name>
</gene>
<dbReference type="InterPro" id="IPR001387">
    <property type="entry name" value="Cro/C1-type_HTH"/>
</dbReference>
<dbReference type="GO" id="GO:0003700">
    <property type="term" value="F:DNA-binding transcription factor activity"/>
    <property type="evidence" value="ECO:0007669"/>
    <property type="project" value="TreeGrafter"/>
</dbReference>
<dbReference type="SUPFAM" id="SSF51182">
    <property type="entry name" value="RmlC-like cupins"/>
    <property type="match status" value="1"/>
</dbReference>
<organism evidence="3 4">
    <name type="scientific">Ilumatobacter coccineus (strain NBRC 103263 / KCTC 29153 / YM16-304)</name>
    <dbReference type="NCBI Taxonomy" id="1313172"/>
    <lineage>
        <taxon>Bacteria</taxon>
        <taxon>Bacillati</taxon>
        <taxon>Actinomycetota</taxon>
        <taxon>Acidimicrobiia</taxon>
        <taxon>Acidimicrobiales</taxon>
        <taxon>Ilumatobacteraceae</taxon>
        <taxon>Ilumatobacter</taxon>
    </lineage>
</organism>
<proteinExistence type="predicted"/>
<dbReference type="PANTHER" id="PTHR46797">
    <property type="entry name" value="HTH-TYPE TRANSCRIPTIONAL REGULATOR"/>
    <property type="match status" value="1"/>
</dbReference>
<dbReference type="InterPro" id="IPR014710">
    <property type="entry name" value="RmlC-like_jellyroll"/>
</dbReference>
<dbReference type="AlphaFoldDB" id="A0A6C7EAU3"/>
<evidence type="ECO:0000313" key="4">
    <source>
        <dbReference type="Proteomes" id="UP000011863"/>
    </source>
</evidence>
<dbReference type="InterPro" id="IPR050807">
    <property type="entry name" value="TransReg_Diox_bact_type"/>
</dbReference>
<dbReference type="InterPro" id="IPR027417">
    <property type="entry name" value="P-loop_NTPase"/>
</dbReference>
<sequence length="373" mass="40323">MPTPTGTGFASVDDALGGLITGDNVVWQCDDLVAYDALRLGFAAAAARDGQRVLHVAFSAAPSPRAPTVERLDAGPGSVHSRPRLLSDELDRRFRDDRPDCVIVDDLAGPIRRWGPAVALDFFSRTCPAMLQAGVTAYWCVGSDFGRTALDAVRQITQCYIEVRDERLRVIKAEGRAASQQGVSYRLHIEGDDVVATPAPTGGRLARGLAALRSDFRLTQQELATIGGVTASAISQAESGARGLSVDTLLRISDELDVPVDRLVNATPRPRYHLARHDRSRRLTSDTVALVPDTSIGARVFLIELAGGSSSAPDHPHHGVEVIAMMNGLVQIDLGDDRPVLRAGDTIVVADGIVNTWRNLRREPARFFRILRD</sequence>
<dbReference type="OrthoDB" id="5114244at2"/>
<evidence type="ECO:0000256" key="1">
    <source>
        <dbReference type="ARBA" id="ARBA00023125"/>
    </source>
</evidence>
<name>A0A6C7EAU3_ILUCY</name>
<reference evidence="3 4" key="1">
    <citation type="journal article" date="2013" name="Int. J. Syst. Evol. Microbiol.">
        <title>Ilumatobacter nonamiense sp. nov. and Ilumatobacter coccineum sp. nov., isolated from seashore sand.</title>
        <authorList>
            <person name="Matsumoto A."/>
            <person name="Kasai H."/>
            <person name="Matsuo Y."/>
            <person name="Shizuri Y."/>
            <person name="Ichikawa N."/>
            <person name="Fujita N."/>
            <person name="Omura S."/>
            <person name="Takahashi Y."/>
        </authorList>
    </citation>
    <scope>NUCLEOTIDE SEQUENCE [LARGE SCALE GENOMIC DNA]</scope>
    <source>
        <strain evidence="4">NBRC 103263 / KCTC 29153 / YM16-304</strain>
    </source>
</reference>
<dbReference type="InterPro" id="IPR010982">
    <property type="entry name" value="Lambda_DNA-bd_dom_sf"/>
</dbReference>
<dbReference type="Gene3D" id="1.10.260.40">
    <property type="entry name" value="lambda repressor-like DNA-binding domains"/>
    <property type="match status" value="1"/>
</dbReference>
<dbReference type="RefSeq" id="WP_015442757.1">
    <property type="nucleotide sequence ID" value="NC_020520.1"/>
</dbReference>
<dbReference type="Proteomes" id="UP000011863">
    <property type="component" value="Chromosome"/>
</dbReference>
<dbReference type="Pfam" id="PF01381">
    <property type="entry name" value="HTH_3"/>
    <property type="match status" value="1"/>
</dbReference>
<dbReference type="Gene3D" id="3.40.50.300">
    <property type="entry name" value="P-loop containing nucleotide triphosphate hydrolases"/>
    <property type="match status" value="1"/>
</dbReference>
<dbReference type="Gene3D" id="2.60.120.10">
    <property type="entry name" value="Jelly Rolls"/>
    <property type="match status" value="1"/>
</dbReference>
<dbReference type="PANTHER" id="PTHR46797:SF1">
    <property type="entry name" value="METHYLPHOSPHONATE SYNTHASE"/>
    <property type="match status" value="1"/>
</dbReference>
<dbReference type="CDD" id="cd02209">
    <property type="entry name" value="cupin_XRE_C"/>
    <property type="match status" value="1"/>
</dbReference>
<dbReference type="Pfam" id="PF07883">
    <property type="entry name" value="Cupin_2"/>
    <property type="match status" value="1"/>
</dbReference>
<keyword evidence="1 3" id="KW-0238">DNA-binding</keyword>
<keyword evidence="4" id="KW-1185">Reference proteome</keyword>
<dbReference type="KEGG" id="aym:YM304_31960"/>
<accession>A0A6C7EAU3</accession>
<dbReference type="EMBL" id="AP012057">
    <property type="protein sequence ID" value="BAN03510.1"/>
    <property type="molecule type" value="Genomic_DNA"/>
</dbReference>
<feature type="domain" description="HTH cro/C1-type" evidence="2">
    <location>
        <begin position="209"/>
        <end position="263"/>
    </location>
</feature>
<dbReference type="GO" id="GO:0003677">
    <property type="term" value="F:DNA binding"/>
    <property type="evidence" value="ECO:0007669"/>
    <property type="project" value="UniProtKB-KW"/>
</dbReference>
<evidence type="ECO:0000313" key="3">
    <source>
        <dbReference type="EMBL" id="BAN03510.1"/>
    </source>
</evidence>